<keyword evidence="9" id="KW-0443">Lipid metabolism</keyword>
<gene>
    <name evidence="19" type="ORF">EVC62_08645</name>
</gene>
<proteinExistence type="inferred from homology"/>
<dbReference type="InterPro" id="IPR036291">
    <property type="entry name" value="NAD(P)-bd_dom_sf"/>
</dbReference>
<keyword evidence="10" id="KW-0576">Peroxisome</keyword>
<dbReference type="InterPro" id="IPR006176">
    <property type="entry name" value="3-OHacyl-CoA_DH_NAD-bd"/>
</dbReference>
<evidence type="ECO:0000256" key="4">
    <source>
        <dbReference type="ARBA" id="ARBA00011245"/>
    </source>
</evidence>
<keyword evidence="13" id="KW-0511">Multifunctional enzyme</keyword>
<keyword evidence="20" id="KW-1185">Reference proteome</keyword>
<dbReference type="SUPFAM" id="SSF52096">
    <property type="entry name" value="ClpP/crotonase"/>
    <property type="match status" value="1"/>
</dbReference>
<protein>
    <submittedName>
        <fullName evidence="19">3-hydroxyacyl-CoA dehydrogenase</fullName>
    </submittedName>
</protein>
<evidence type="ECO:0000256" key="13">
    <source>
        <dbReference type="ARBA" id="ARBA00023268"/>
    </source>
</evidence>
<sequence length="704" mass="75631">MPDTHQPPRVELDYVDDIAVVTLDNPPVNSGNQRIRQGILDALAAIDTQRVRAVVLQGAGKHLMAGADLRELDQPATAPSLPEVTQALEAFPLPIVAVVRGHTLGGGLELALACDARLATPGASLGLPEVNVGIIPGAGGTQRLPRLVGVDHALTMIVAGKPIDAATAHQWGLVDQMLDTTERADQEVAALDFARRMPADKRRVSARSVPPFDADQSARLQAQQVRRQRGLPAAAEAADAVMIATRTPFAEGVAHERERFLALRDSEAARALRYLFFAERANPLAELTAAPATLTRVSVIGAGTMGSGIALAALRAGYRVDLIERDAQALAAGVERIEKAQQQLIERHGTTATPLSELLSRLACSTQLAGVEQADLVIEAIVEDLEIKRSLFAELSRLTSSDTLLATNTSYLDIDAIAAEVAQPSRVLGLHFFSPADRMPLLEIVATARTDDTTLVTAHTFAKALKKTPIVVRNAWGFVGNRIYAAYRRQCEFMLEEGASPTQIDTALEAFGFAMGPFKVADMSGLDIAWKMRQATAAADTDRRYVGLPDRLCEAGRFGRKTRQGYYRYDDSLQPSEDPEVMSMIDAYRQAQGIEPRAFSASEIQQRVVAALINEALLVIGEGVCRRAEDIDIALVNGYGFPRWRGGPVFIARQMPAEALATALDQLARASGQGHVAGDPAVLSTACSRESSQGPSEPANRSKT</sequence>
<evidence type="ECO:0000256" key="3">
    <source>
        <dbReference type="ARBA" id="ARBA00008750"/>
    </source>
</evidence>
<comment type="pathway">
    <text evidence="2">Lipid metabolism; fatty acid beta-oxidation.</text>
</comment>
<dbReference type="InterPro" id="IPR008927">
    <property type="entry name" value="6-PGluconate_DH-like_C_sf"/>
</dbReference>
<evidence type="ECO:0000256" key="2">
    <source>
        <dbReference type="ARBA" id="ARBA00005005"/>
    </source>
</evidence>
<evidence type="ECO:0000256" key="8">
    <source>
        <dbReference type="ARBA" id="ARBA00023027"/>
    </source>
</evidence>
<dbReference type="Pfam" id="PF00725">
    <property type="entry name" value="3HCDH"/>
    <property type="match status" value="1"/>
</dbReference>
<reference evidence="19 20" key="1">
    <citation type="submission" date="2019-01" db="EMBL/GenBank/DDBJ databases">
        <title>Genome sequence of Salinicola endophyticus REST5.</title>
        <authorList>
            <person name="Nascimento F.X."/>
        </authorList>
    </citation>
    <scope>NUCLEOTIDE SEQUENCE [LARGE SCALE GENOMIC DNA]</scope>
    <source>
        <strain evidence="19 20">REST5</strain>
    </source>
</reference>
<dbReference type="Gene3D" id="3.90.226.10">
    <property type="entry name" value="2-enoyl-CoA Hydratase, Chain A, domain 1"/>
    <property type="match status" value="1"/>
</dbReference>
<keyword evidence="6" id="KW-0442">Lipid degradation</keyword>
<evidence type="ECO:0000256" key="14">
    <source>
        <dbReference type="ARBA" id="ARBA00049556"/>
    </source>
</evidence>
<dbReference type="CDD" id="cd06558">
    <property type="entry name" value="crotonase-like"/>
    <property type="match status" value="1"/>
</dbReference>
<comment type="similarity">
    <text evidence="3">In the N-terminal section; belongs to the enoyl-CoA hydratase/isomerase family.</text>
</comment>
<evidence type="ECO:0000256" key="6">
    <source>
        <dbReference type="ARBA" id="ARBA00022963"/>
    </source>
</evidence>
<evidence type="ECO:0000256" key="1">
    <source>
        <dbReference type="ARBA" id="ARBA00004275"/>
    </source>
</evidence>
<evidence type="ECO:0000313" key="19">
    <source>
        <dbReference type="EMBL" id="WFF41563.1"/>
    </source>
</evidence>
<dbReference type="Gene3D" id="1.10.1040.50">
    <property type="match status" value="1"/>
</dbReference>
<accession>A0ABY8FFG6</accession>
<evidence type="ECO:0000256" key="12">
    <source>
        <dbReference type="ARBA" id="ARBA00023239"/>
    </source>
</evidence>
<keyword evidence="12" id="KW-0456">Lyase</keyword>
<dbReference type="EMBL" id="CP035631">
    <property type="protein sequence ID" value="WFF41563.1"/>
    <property type="molecule type" value="Genomic_DNA"/>
</dbReference>
<dbReference type="Proteomes" id="UP001321526">
    <property type="component" value="Chromosome"/>
</dbReference>
<feature type="domain" description="3-hydroxyacyl-CoA dehydrogenase NAD binding" evidence="18">
    <location>
        <begin position="297"/>
        <end position="474"/>
    </location>
</feature>
<dbReference type="SUPFAM" id="SSF51735">
    <property type="entry name" value="NAD(P)-binding Rossmann-fold domains"/>
    <property type="match status" value="1"/>
</dbReference>
<feature type="region of interest" description="Disordered" evidence="16">
    <location>
        <begin position="682"/>
        <end position="704"/>
    </location>
</feature>
<evidence type="ECO:0000256" key="11">
    <source>
        <dbReference type="ARBA" id="ARBA00023235"/>
    </source>
</evidence>
<dbReference type="InterPro" id="IPR001753">
    <property type="entry name" value="Enoyl-CoA_hydra/iso"/>
</dbReference>
<comment type="similarity">
    <text evidence="15">Belongs to the enoyl-CoA hydratase/isomerase family.</text>
</comment>
<evidence type="ECO:0000313" key="20">
    <source>
        <dbReference type="Proteomes" id="UP001321526"/>
    </source>
</evidence>
<evidence type="ECO:0000259" key="18">
    <source>
        <dbReference type="Pfam" id="PF02737"/>
    </source>
</evidence>
<name>A0ABY8FFG6_9GAMM</name>
<keyword evidence="11" id="KW-0413">Isomerase</keyword>
<dbReference type="PROSITE" id="PS00166">
    <property type="entry name" value="ENOYL_COA_HYDRATASE"/>
    <property type="match status" value="1"/>
</dbReference>
<dbReference type="Pfam" id="PF00378">
    <property type="entry name" value="ECH_1"/>
    <property type="match status" value="1"/>
</dbReference>
<evidence type="ECO:0000256" key="9">
    <source>
        <dbReference type="ARBA" id="ARBA00023098"/>
    </source>
</evidence>
<dbReference type="InterPro" id="IPR018376">
    <property type="entry name" value="Enoyl-CoA_hyd/isom_CS"/>
</dbReference>
<dbReference type="RefSeq" id="WP_110676035.1">
    <property type="nucleotide sequence ID" value="NZ_CP035631.1"/>
</dbReference>
<evidence type="ECO:0000256" key="7">
    <source>
        <dbReference type="ARBA" id="ARBA00023002"/>
    </source>
</evidence>
<evidence type="ECO:0000256" key="16">
    <source>
        <dbReference type="SAM" id="MobiDB-lite"/>
    </source>
</evidence>
<organism evidence="19 20">
    <name type="scientific">Salinicola endophyticus</name>
    <dbReference type="NCBI Taxonomy" id="1949083"/>
    <lineage>
        <taxon>Bacteria</taxon>
        <taxon>Pseudomonadati</taxon>
        <taxon>Pseudomonadota</taxon>
        <taxon>Gammaproteobacteria</taxon>
        <taxon>Oceanospirillales</taxon>
        <taxon>Halomonadaceae</taxon>
        <taxon>Salinicola</taxon>
    </lineage>
</organism>
<comment type="subcellular location">
    <subcellularLocation>
        <location evidence="1">Peroxisome</location>
    </subcellularLocation>
</comment>
<evidence type="ECO:0000256" key="10">
    <source>
        <dbReference type="ARBA" id="ARBA00023140"/>
    </source>
</evidence>
<dbReference type="SUPFAM" id="SSF48179">
    <property type="entry name" value="6-phosphogluconate dehydrogenase C-terminal domain-like"/>
    <property type="match status" value="2"/>
</dbReference>
<dbReference type="PANTHER" id="PTHR23309:SF49">
    <property type="entry name" value="PEROXISOMAL BIFUNCTIONAL ENZYME"/>
    <property type="match status" value="1"/>
</dbReference>
<dbReference type="PANTHER" id="PTHR23309">
    <property type="entry name" value="3-HYDROXYACYL-COA DEHYROGENASE"/>
    <property type="match status" value="1"/>
</dbReference>
<dbReference type="Pfam" id="PF02737">
    <property type="entry name" value="3HCDH_N"/>
    <property type="match status" value="1"/>
</dbReference>
<feature type="domain" description="3-hydroxyacyl-CoA dehydrogenase C-terminal" evidence="17">
    <location>
        <begin position="477"/>
        <end position="569"/>
    </location>
</feature>
<dbReference type="InterPro" id="IPR006108">
    <property type="entry name" value="3HC_DH_C"/>
</dbReference>
<evidence type="ECO:0000256" key="15">
    <source>
        <dbReference type="RuleBase" id="RU003707"/>
    </source>
</evidence>
<feature type="compositionally biased region" description="Polar residues" evidence="16">
    <location>
        <begin position="685"/>
        <end position="704"/>
    </location>
</feature>
<evidence type="ECO:0000259" key="17">
    <source>
        <dbReference type="Pfam" id="PF00725"/>
    </source>
</evidence>
<keyword evidence="5" id="KW-0276">Fatty acid metabolism</keyword>
<keyword evidence="7" id="KW-0560">Oxidoreductase</keyword>
<comment type="subunit">
    <text evidence="4">Monomer.</text>
</comment>
<dbReference type="InterPro" id="IPR029045">
    <property type="entry name" value="ClpP/crotonase-like_dom_sf"/>
</dbReference>
<comment type="catalytic activity">
    <reaction evidence="14">
        <text>a (3S)-3-hydroxyacyl-CoA + NAD(+) = a 3-oxoacyl-CoA + NADH + H(+)</text>
        <dbReference type="Rhea" id="RHEA:22432"/>
        <dbReference type="ChEBI" id="CHEBI:15378"/>
        <dbReference type="ChEBI" id="CHEBI:57318"/>
        <dbReference type="ChEBI" id="CHEBI:57540"/>
        <dbReference type="ChEBI" id="CHEBI:57945"/>
        <dbReference type="ChEBI" id="CHEBI:90726"/>
        <dbReference type="EC" id="1.1.1.35"/>
    </reaction>
</comment>
<keyword evidence="8" id="KW-0520">NAD</keyword>
<dbReference type="Gene3D" id="3.40.50.720">
    <property type="entry name" value="NAD(P)-binding Rossmann-like Domain"/>
    <property type="match status" value="1"/>
</dbReference>
<evidence type="ECO:0000256" key="5">
    <source>
        <dbReference type="ARBA" id="ARBA00022832"/>
    </source>
</evidence>